<dbReference type="GO" id="GO:0006511">
    <property type="term" value="P:ubiquitin-dependent protein catabolic process"/>
    <property type="evidence" value="ECO:0007669"/>
    <property type="project" value="InterPro"/>
</dbReference>
<feature type="domain" description="Cullin family profile" evidence="3">
    <location>
        <begin position="12"/>
        <end position="120"/>
    </location>
</feature>
<organism evidence="4 5">
    <name type="scientific">Euroglyphus maynei</name>
    <name type="common">Mayne's house dust mite</name>
    <dbReference type="NCBI Taxonomy" id="6958"/>
    <lineage>
        <taxon>Eukaryota</taxon>
        <taxon>Metazoa</taxon>
        <taxon>Ecdysozoa</taxon>
        <taxon>Arthropoda</taxon>
        <taxon>Chelicerata</taxon>
        <taxon>Arachnida</taxon>
        <taxon>Acari</taxon>
        <taxon>Acariformes</taxon>
        <taxon>Sarcoptiformes</taxon>
        <taxon>Astigmata</taxon>
        <taxon>Psoroptidia</taxon>
        <taxon>Analgoidea</taxon>
        <taxon>Pyroglyphidae</taxon>
        <taxon>Pyroglyphinae</taxon>
        <taxon>Euroglyphus</taxon>
    </lineage>
</organism>
<evidence type="ECO:0000256" key="1">
    <source>
        <dbReference type="PROSITE-ProRule" id="PRU00330"/>
    </source>
</evidence>
<dbReference type="InterPro" id="IPR059120">
    <property type="entry name" value="Cullin-like_AB"/>
</dbReference>
<dbReference type="Proteomes" id="UP000194236">
    <property type="component" value="Unassembled WGS sequence"/>
</dbReference>
<dbReference type="Gene3D" id="3.30.230.130">
    <property type="entry name" value="Cullin, Chain C, Domain 2"/>
    <property type="match status" value="1"/>
</dbReference>
<comment type="similarity">
    <text evidence="1">Belongs to the cullin family.</text>
</comment>
<feature type="compositionally biased region" description="Low complexity" evidence="2">
    <location>
        <begin position="235"/>
        <end position="244"/>
    </location>
</feature>
<sequence>MAARNFPESSAILNAGTWKLTEFDHCWISTRLSRSFESLENLFRQQYDNQKLFLNTKYSTAEVSMKIFDHDPVVVVVGDSISKQQSLTLSMSLHQLAIIEQFNRQYQQLSYEMIAEETQFQKENNLRIALLSLIYCGLIRPIIIIDHDKHQPTMQSLLFELNDEKRFRQLIETNQCSNRLIHYEFVDFIHLNHQPFDKEIAKIFPTIVDLLTDVEMSNSSRKHLPPTPSIRNIHQSQSAASQNNVSMNDIQTRLLQLIDKRYIRRNNDGGFEYNIE</sequence>
<feature type="region of interest" description="Disordered" evidence="2">
    <location>
        <begin position="219"/>
        <end position="245"/>
    </location>
</feature>
<proteinExistence type="inferred from homology"/>
<reference evidence="4 5" key="1">
    <citation type="submission" date="2017-03" db="EMBL/GenBank/DDBJ databases">
        <title>Genome Survey of Euroglyphus maynei.</title>
        <authorList>
            <person name="Arlian L.G."/>
            <person name="Morgan M.S."/>
            <person name="Rider S.D."/>
        </authorList>
    </citation>
    <scope>NUCLEOTIDE SEQUENCE [LARGE SCALE GENOMIC DNA]</scope>
    <source>
        <strain evidence="4">Arlian Lab</strain>
        <tissue evidence="4">Whole body</tissue>
    </source>
</reference>
<dbReference type="InterPro" id="IPR036317">
    <property type="entry name" value="Cullin_homology_sf"/>
</dbReference>
<dbReference type="EMBL" id="MUJZ01021161">
    <property type="protein sequence ID" value="OTF79834.1"/>
    <property type="molecule type" value="Genomic_DNA"/>
</dbReference>
<dbReference type="SUPFAM" id="SSF75632">
    <property type="entry name" value="Cullin homology domain"/>
    <property type="match status" value="1"/>
</dbReference>
<name>A0A1Y3BII8_EURMA</name>
<dbReference type="PROSITE" id="PS50069">
    <property type="entry name" value="CULLIN_2"/>
    <property type="match status" value="1"/>
</dbReference>
<evidence type="ECO:0000313" key="5">
    <source>
        <dbReference type="Proteomes" id="UP000194236"/>
    </source>
</evidence>
<protein>
    <recommendedName>
        <fullName evidence="3">Cullin family profile domain-containing protein</fullName>
    </recommendedName>
</protein>
<dbReference type="OrthoDB" id="10414576at2759"/>
<evidence type="ECO:0000313" key="4">
    <source>
        <dbReference type="EMBL" id="OTF79834.1"/>
    </source>
</evidence>
<gene>
    <name evidence="4" type="ORF">BLA29_000695</name>
</gene>
<dbReference type="Pfam" id="PF26557">
    <property type="entry name" value="Cullin_AB"/>
    <property type="match status" value="1"/>
</dbReference>
<accession>A0A1Y3BII8</accession>
<keyword evidence="5" id="KW-1185">Reference proteome</keyword>
<evidence type="ECO:0000259" key="3">
    <source>
        <dbReference type="PROSITE" id="PS50069"/>
    </source>
</evidence>
<dbReference type="GO" id="GO:0031625">
    <property type="term" value="F:ubiquitin protein ligase binding"/>
    <property type="evidence" value="ECO:0007669"/>
    <property type="project" value="InterPro"/>
</dbReference>
<comment type="caution">
    <text evidence="4">The sequence shown here is derived from an EMBL/GenBank/DDBJ whole genome shotgun (WGS) entry which is preliminary data.</text>
</comment>
<dbReference type="AlphaFoldDB" id="A0A1Y3BII8"/>
<evidence type="ECO:0000256" key="2">
    <source>
        <dbReference type="SAM" id="MobiDB-lite"/>
    </source>
</evidence>
<dbReference type="InterPro" id="IPR016158">
    <property type="entry name" value="Cullin_homology"/>
</dbReference>